<dbReference type="SMART" id="SM00510">
    <property type="entry name" value="TFS2M"/>
    <property type="match status" value="1"/>
</dbReference>
<evidence type="ECO:0000313" key="3">
    <source>
        <dbReference type="Proteomes" id="UP001515500"/>
    </source>
</evidence>
<dbReference type="PANTHER" id="PTHR11477">
    <property type="entry name" value="TRANSCRIPTION FACTOR S-II ZINC FINGER DOMAIN-CONTAINING PROTEIN"/>
    <property type="match status" value="1"/>
</dbReference>
<feature type="compositionally biased region" description="Polar residues" evidence="1">
    <location>
        <begin position="1091"/>
        <end position="1100"/>
    </location>
</feature>
<feature type="region of interest" description="Disordered" evidence="1">
    <location>
        <begin position="947"/>
        <end position="1000"/>
    </location>
</feature>
<dbReference type="Pfam" id="PF07744">
    <property type="entry name" value="SPOC"/>
    <property type="match status" value="1"/>
</dbReference>
<gene>
    <name evidence="4" type="primary">LOC120257987</name>
</gene>
<dbReference type="SUPFAM" id="SSF46942">
    <property type="entry name" value="Elongation factor TFIIS domain 2"/>
    <property type="match status" value="1"/>
</dbReference>
<feature type="region of interest" description="Disordered" evidence="1">
    <location>
        <begin position="575"/>
        <end position="633"/>
    </location>
</feature>
<dbReference type="PROSITE" id="PS51321">
    <property type="entry name" value="TFIIS_CENTRAL"/>
    <property type="match status" value="1"/>
</dbReference>
<dbReference type="Pfam" id="PF07500">
    <property type="entry name" value="TFIIS_M"/>
    <property type="match status" value="1"/>
</dbReference>
<feature type="region of interest" description="Disordered" evidence="1">
    <location>
        <begin position="1084"/>
        <end position="1125"/>
    </location>
</feature>
<dbReference type="GO" id="GO:0005634">
    <property type="term" value="C:nucleus"/>
    <property type="evidence" value="ECO:0007669"/>
    <property type="project" value="TreeGrafter"/>
</dbReference>
<sequence>MGAFWGDSQITQMEPSSNGQATMSVNLGTQQLPPTSKQIAQVDLLPRFHTTSVDKGSQPLSLAERQFAQSKVQTSLSANFGSYQFLPTNNQPVQMEPSPRTPNPMPVYFGLHSLSSTNRRPSDISRSLNIQTSIPNNPGLLPPLYANKRQVQMVPSPKLQAVTPATVGLQQLSSTNKRPAQTELPSKAQTEIESVRLKLRESLGAALAMVCNQQNKQQAPQKSMKAEETDAGTLKPTEINSQSDRSGTVQENALSGTSEASASNEHTEKQESQIPAGGIAATEMQDLQPSHGILEDDLLLNNNSVIKDELLQGHGLCWASDATITSEGISSFTSKKPKLALEEARGDPGGVSDQTSVTLAIKIEAELFKLHGGVNKKYKEKARSLLFNLKDRNNPELRERVFSGDIAPERLCSMTAEELASKELSQWRLAKAEELAQMVVLPDSDVDIRRLVKKTHKGEVQVEVERDDNVSVEVALGASVLTQIPAKVNEGETQAQGKTNDKSGVAASRLQEKASEVSLTGKKADLGDQNLGGNLDILNEKPDLMQELMVDELKGAELLPPIVSLDEFMEALDSEPPFENMSMGRGEDMPSFDGKTSDSVEPQKSTALDELSPKVDSASGSLDSKLNSAQAGSVSKMDTVGTCLVADNPEKVDSKDPDIDGETKSNSIQAGSEAIPSGSASKGGNIWEGLIQLAASSLVTVIGFFTSGERTSTREWPNILEIKGRVRLDAFEKFLQDLPLSRSRAVMIVQFCWKEGSPENGRVNLCETVDSYIADGRLGFAEPASGVELYFCPPHKRTTEMLAKHLSKEQIETLNSAENALIGVVVWRKAHVTVSPRMSSHSKNSSTKRQLSSRRHQNVNPTINSKNLQAPPPIAHPSLPSLPSDDETMDDVPPGFGPDARDEDDLPEFDFSHGNSQASVRNASHSSGLGIAGKLPADQMRELVHKYGQSETTKKPALEIQPWNEDDDDDDIPEWQPPQDSQPHPQPHSLTPPPTAPPTAQVQAYQTLNGQTALFNQQMMQVTTPQQQLAQPQQLVQFATALPMQLQPPLQSQIGMGYVQQVQQNVQPGWQPAQWWPPAPGPADAGPGMNAQVQPSQYGSQLGDGQFYGMQGHGASHNGTGWRHR</sequence>
<feature type="region of interest" description="Disordered" evidence="1">
    <location>
        <begin position="1"/>
        <end position="30"/>
    </location>
</feature>
<dbReference type="InterPro" id="IPR003618">
    <property type="entry name" value="TFIIS_cen_dom"/>
</dbReference>
<feature type="compositionally biased region" description="Polar residues" evidence="1">
    <location>
        <begin position="858"/>
        <end position="868"/>
    </location>
</feature>
<feature type="compositionally biased region" description="Polar residues" evidence="1">
    <location>
        <begin position="238"/>
        <end position="264"/>
    </location>
</feature>
<feature type="compositionally biased region" description="Polar residues" evidence="1">
    <location>
        <begin position="8"/>
        <end position="30"/>
    </location>
</feature>
<organism evidence="3 4">
    <name type="scientific">Dioscorea cayennensis subsp. rotundata</name>
    <name type="common">White Guinea yam</name>
    <name type="synonym">Dioscorea rotundata</name>
    <dbReference type="NCBI Taxonomy" id="55577"/>
    <lineage>
        <taxon>Eukaryota</taxon>
        <taxon>Viridiplantae</taxon>
        <taxon>Streptophyta</taxon>
        <taxon>Embryophyta</taxon>
        <taxon>Tracheophyta</taxon>
        <taxon>Spermatophyta</taxon>
        <taxon>Magnoliopsida</taxon>
        <taxon>Liliopsida</taxon>
        <taxon>Dioscoreales</taxon>
        <taxon>Dioscoreaceae</taxon>
        <taxon>Dioscorea</taxon>
    </lineage>
</organism>
<protein>
    <submittedName>
        <fullName evidence="4">Uncharacterized protein LOC120257987 isoform X1</fullName>
    </submittedName>
</protein>
<feature type="region of interest" description="Disordered" evidence="1">
    <location>
        <begin position="647"/>
        <end position="679"/>
    </location>
</feature>
<proteinExistence type="predicted"/>
<accession>A0AB40B3P8</accession>
<dbReference type="PANTHER" id="PTHR11477:SF20">
    <property type="entry name" value="SPOC DOMAIN _ TRANSCRIPTION ELONGATION FACTOR S-II PROTEIN"/>
    <property type="match status" value="1"/>
</dbReference>
<dbReference type="GeneID" id="120257987"/>
<feature type="domain" description="TFIIS central" evidence="2">
    <location>
        <begin position="333"/>
        <end position="447"/>
    </location>
</feature>
<feature type="region of interest" description="Disordered" evidence="1">
    <location>
        <begin position="170"/>
        <end position="189"/>
    </location>
</feature>
<name>A0AB40B3P8_DIOCR</name>
<feature type="compositionally biased region" description="Acidic residues" evidence="1">
    <location>
        <begin position="964"/>
        <end position="973"/>
    </location>
</feature>
<dbReference type="GO" id="GO:0006351">
    <property type="term" value="P:DNA-templated transcription"/>
    <property type="evidence" value="ECO:0007669"/>
    <property type="project" value="InterPro"/>
</dbReference>
<feature type="compositionally biased region" description="Polar residues" evidence="1">
    <location>
        <begin position="836"/>
        <end position="850"/>
    </location>
</feature>
<dbReference type="RefSeq" id="XP_039121246.1">
    <property type="nucleotide sequence ID" value="XM_039265312.1"/>
</dbReference>
<evidence type="ECO:0000256" key="1">
    <source>
        <dbReference type="SAM" id="MobiDB-lite"/>
    </source>
</evidence>
<feature type="compositionally biased region" description="Pro residues" evidence="1">
    <location>
        <begin position="984"/>
        <end position="997"/>
    </location>
</feature>
<evidence type="ECO:0000259" key="2">
    <source>
        <dbReference type="PROSITE" id="PS51321"/>
    </source>
</evidence>
<dbReference type="Proteomes" id="UP001515500">
    <property type="component" value="Chromosome 4"/>
</dbReference>
<evidence type="ECO:0000313" key="4">
    <source>
        <dbReference type="RefSeq" id="XP_039121246.1"/>
    </source>
</evidence>
<dbReference type="Gene3D" id="1.10.472.30">
    <property type="entry name" value="Transcription elongation factor S-II, central domain"/>
    <property type="match status" value="1"/>
</dbReference>
<dbReference type="AlphaFoldDB" id="A0AB40B3P8"/>
<dbReference type="InterPro" id="IPR036575">
    <property type="entry name" value="TFIIS_cen_dom_sf"/>
</dbReference>
<reference evidence="4" key="1">
    <citation type="submission" date="2025-08" db="UniProtKB">
        <authorList>
            <consortium name="RefSeq"/>
        </authorList>
    </citation>
    <scope>IDENTIFICATION</scope>
</reference>
<feature type="region of interest" description="Disordered" evidence="1">
    <location>
        <begin position="214"/>
        <end position="274"/>
    </location>
</feature>
<feature type="compositionally biased region" description="Polar residues" evidence="1">
    <location>
        <begin position="597"/>
        <end position="606"/>
    </location>
</feature>
<feature type="compositionally biased region" description="Basic and acidic residues" evidence="1">
    <location>
        <begin position="648"/>
        <end position="663"/>
    </location>
</feature>
<feature type="compositionally biased region" description="Polar residues" evidence="1">
    <location>
        <begin position="618"/>
        <end position="633"/>
    </location>
</feature>
<dbReference type="CDD" id="cd21538">
    <property type="entry name" value="SPOC_TFIIS"/>
    <property type="match status" value="1"/>
</dbReference>
<keyword evidence="3" id="KW-1185">Reference proteome</keyword>
<feature type="compositionally biased region" description="Polar residues" evidence="1">
    <location>
        <begin position="913"/>
        <end position="927"/>
    </location>
</feature>
<dbReference type="InterPro" id="IPR012921">
    <property type="entry name" value="SPOC_C"/>
</dbReference>
<feature type="region of interest" description="Disordered" evidence="1">
    <location>
        <begin position="835"/>
        <end position="932"/>
    </location>
</feature>